<dbReference type="OrthoDB" id="287954at2157"/>
<dbReference type="KEGG" id="nay:HYG81_04320"/>
<protein>
    <submittedName>
        <fullName evidence="2">Uncharacterized protein</fullName>
    </submittedName>
</protein>
<keyword evidence="1" id="KW-0812">Transmembrane</keyword>
<gene>
    <name evidence="2" type="ORF">HYG81_04320</name>
</gene>
<evidence type="ECO:0000256" key="1">
    <source>
        <dbReference type="SAM" id="Phobius"/>
    </source>
</evidence>
<dbReference type="GeneID" id="56142403"/>
<keyword evidence="1" id="KW-1133">Transmembrane helix</keyword>
<dbReference type="AlphaFoldDB" id="A0A7D6GRV5"/>
<keyword evidence="3" id="KW-1185">Reference proteome</keyword>
<keyword evidence="1" id="KW-0472">Membrane</keyword>
<dbReference type="RefSeq" id="WP_180842013.1">
    <property type="nucleotide sequence ID" value="NZ_CP059154.1"/>
</dbReference>
<dbReference type="Proteomes" id="UP000510869">
    <property type="component" value="Chromosome"/>
</dbReference>
<accession>A0A7D6GRV5</accession>
<proteinExistence type="predicted"/>
<evidence type="ECO:0000313" key="3">
    <source>
        <dbReference type="Proteomes" id="UP000510869"/>
    </source>
</evidence>
<feature type="transmembrane region" description="Helical" evidence="1">
    <location>
        <begin position="35"/>
        <end position="56"/>
    </location>
</feature>
<reference evidence="2 3" key="1">
    <citation type="submission" date="2020-07" db="EMBL/GenBank/DDBJ databases">
        <title>Natrinema (YPL30) sp. nov. and Haloterrigena xxxxxx (YPL8) sp. nov., isolated from a salt mine.</title>
        <authorList>
            <person name="Cui H."/>
        </authorList>
    </citation>
    <scope>NUCLEOTIDE SEQUENCE [LARGE SCALE GENOMIC DNA]</scope>
    <source>
        <strain evidence="2 3">YPL13</strain>
    </source>
</reference>
<dbReference type="EMBL" id="CP059154">
    <property type="protein sequence ID" value="QLK26842.1"/>
    <property type="molecule type" value="Genomic_DNA"/>
</dbReference>
<sequence length="63" mass="7217">MNRTDWFLALITFFLAVITLETVSGATNELFRDIGGSISLLVLFLLPLYLFAHVVMNRDEPDW</sequence>
<organism evidence="2 3">
    <name type="scientific">Natrinema zhouii</name>
    <dbReference type="NCBI Taxonomy" id="1710539"/>
    <lineage>
        <taxon>Archaea</taxon>
        <taxon>Methanobacteriati</taxon>
        <taxon>Methanobacteriota</taxon>
        <taxon>Stenosarchaea group</taxon>
        <taxon>Halobacteria</taxon>
        <taxon>Halobacteriales</taxon>
        <taxon>Natrialbaceae</taxon>
        <taxon>Natrinema</taxon>
    </lineage>
</organism>
<evidence type="ECO:0000313" key="2">
    <source>
        <dbReference type="EMBL" id="QLK26842.1"/>
    </source>
</evidence>
<name>A0A7D6GRV5_9EURY</name>